<reference evidence="3" key="1">
    <citation type="submission" date="2016-06" db="UniProtKB">
        <authorList>
            <consortium name="WormBaseParasite"/>
        </authorList>
    </citation>
    <scope>IDENTIFICATION</scope>
</reference>
<gene>
    <name evidence="1" type="ORF">GPUH_LOCUS8640</name>
</gene>
<sequence length="65" mass="7405">MNMTIMIVIRRRRIAIAIDAHRHHATTMIVAEDVHARTTGTIIDNSTSIYLSLSFQKKNPPLSFQ</sequence>
<evidence type="ECO:0000313" key="2">
    <source>
        <dbReference type="Proteomes" id="UP000271098"/>
    </source>
</evidence>
<organism evidence="3">
    <name type="scientific">Gongylonema pulchrum</name>
    <dbReference type="NCBI Taxonomy" id="637853"/>
    <lineage>
        <taxon>Eukaryota</taxon>
        <taxon>Metazoa</taxon>
        <taxon>Ecdysozoa</taxon>
        <taxon>Nematoda</taxon>
        <taxon>Chromadorea</taxon>
        <taxon>Rhabditida</taxon>
        <taxon>Spirurina</taxon>
        <taxon>Spiruromorpha</taxon>
        <taxon>Spiruroidea</taxon>
        <taxon>Gongylonematidae</taxon>
        <taxon>Gongylonema</taxon>
    </lineage>
</organism>
<keyword evidence="2" id="KW-1185">Reference proteome</keyword>
<accession>A0A183DIU9</accession>
<proteinExistence type="predicted"/>
<evidence type="ECO:0000313" key="1">
    <source>
        <dbReference type="EMBL" id="VDK64103.1"/>
    </source>
</evidence>
<dbReference type="Proteomes" id="UP000271098">
    <property type="component" value="Unassembled WGS sequence"/>
</dbReference>
<dbReference type="WBParaSite" id="GPUH_0000865001-mRNA-1">
    <property type="protein sequence ID" value="GPUH_0000865001-mRNA-1"/>
    <property type="gene ID" value="GPUH_0000865001"/>
</dbReference>
<evidence type="ECO:0000313" key="3">
    <source>
        <dbReference type="WBParaSite" id="GPUH_0000865001-mRNA-1"/>
    </source>
</evidence>
<dbReference type="AlphaFoldDB" id="A0A183DIU9"/>
<name>A0A183DIU9_9BILA</name>
<reference evidence="1 2" key="2">
    <citation type="submission" date="2018-11" db="EMBL/GenBank/DDBJ databases">
        <authorList>
            <consortium name="Pathogen Informatics"/>
        </authorList>
    </citation>
    <scope>NUCLEOTIDE SEQUENCE [LARGE SCALE GENOMIC DNA]</scope>
</reference>
<dbReference type="EMBL" id="UYRT01025751">
    <property type="protein sequence ID" value="VDK64103.1"/>
    <property type="molecule type" value="Genomic_DNA"/>
</dbReference>
<protein>
    <submittedName>
        <fullName evidence="1 3">Uncharacterized protein</fullName>
    </submittedName>
</protein>